<dbReference type="PROSITE" id="PS51465">
    <property type="entry name" value="KAZAL_2"/>
    <property type="match status" value="1"/>
</dbReference>
<dbReference type="AlphaFoldDB" id="A0A835G733"/>
<protein>
    <recommendedName>
        <fullName evidence="1">Kazal-like domain-containing protein</fullName>
    </recommendedName>
</protein>
<sequence>MIFVQCQGSVSKTTATTKTQTVNNYKLSTIAYNMLREKNPQEEYANRFSIPVQTEKNTGRTPPFRDTLPDECDYLAKYCSRTYLTSEVCGRSLQYQYQSFKNYCLLDFVNCREGLEMWQLLHMGKCYTYKDITDYKHFQYEDDAFLSKDYVIDKHQWKLKDMPRYVQEKTGKLCAKSYFSTFKTFKNYCMMDFVNCREGYDST</sequence>
<name>A0A835G733_SPOEX</name>
<keyword evidence="3" id="KW-1185">Reference proteome</keyword>
<dbReference type="InterPro" id="IPR002350">
    <property type="entry name" value="Kazal_dom"/>
</dbReference>
<dbReference type="Gene3D" id="3.30.60.30">
    <property type="match status" value="1"/>
</dbReference>
<evidence type="ECO:0000259" key="1">
    <source>
        <dbReference type="PROSITE" id="PS51465"/>
    </source>
</evidence>
<proteinExistence type="predicted"/>
<dbReference type="Proteomes" id="UP000648187">
    <property type="component" value="Unassembled WGS sequence"/>
</dbReference>
<accession>A0A835G733</accession>
<reference evidence="2" key="1">
    <citation type="submission" date="2020-08" db="EMBL/GenBank/DDBJ databases">
        <title>Spodoptera exigua strain:BAW_Kor-Di-RS1 Genome sequencing and assembly.</title>
        <authorList>
            <person name="Kim J."/>
            <person name="Nam H.Y."/>
            <person name="Kwon M."/>
            <person name="Choi J.H."/>
            <person name="Cho S.R."/>
            <person name="Kim G.-H."/>
        </authorList>
    </citation>
    <scope>NUCLEOTIDE SEQUENCE</scope>
    <source>
        <strain evidence="2">BAW_Kor-Di-RS1</strain>
        <tissue evidence="2">Whole-body</tissue>
    </source>
</reference>
<comment type="caution">
    <text evidence="2">The sequence shown here is derived from an EMBL/GenBank/DDBJ whole genome shotgun (WGS) entry which is preliminary data.</text>
</comment>
<feature type="domain" description="Kazal-like" evidence="1">
    <location>
        <begin position="66"/>
        <end position="128"/>
    </location>
</feature>
<dbReference type="EMBL" id="JACKWZ010000335">
    <property type="protein sequence ID" value="KAF9409135.1"/>
    <property type="molecule type" value="Genomic_DNA"/>
</dbReference>
<organism evidence="2 3">
    <name type="scientific">Spodoptera exigua</name>
    <name type="common">Beet armyworm</name>
    <name type="synonym">Noctua fulgens</name>
    <dbReference type="NCBI Taxonomy" id="7107"/>
    <lineage>
        <taxon>Eukaryota</taxon>
        <taxon>Metazoa</taxon>
        <taxon>Ecdysozoa</taxon>
        <taxon>Arthropoda</taxon>
        <taxon>Hexapoda</taxon>
        <taxon>Insecta</taxon>
        <taxon>Pterygota</taxon>
        <taxon>Neoptera</taxon>
        <taxon>Endopterygota</taxon>
        <taxon>Lepidoptera</taxon>
        <taxon>Glossata</taxon>
        <taxon>Ditrysia</taxon>
        <taxon>Noctuoidea</taxon>
        <taxon>Noctuidae</taxon>
        <taxon>Amphipyrinae</taxon>
        <taxon>Spodoptera</taxon>
    </lineage>
</organism>
<evidence type="ECO:0000313" key="3">
    <source>
        <dbReference type="Proteomes" id="UP000648187"/>
    </source>
</evidence>
<gene>
    <name evidence="2" type="ORF">HW555_011414</name>
</gene>
<evidence type="ECO:0000313" key="2">
    <source>
        <dbReference type="EMBL" id="KAF9409135.1"/>
    </source>
</evidence>